<feature type="domain" description="HTH tetR-type" evidence="5">
    <location>
        <begin position="5"/>
        <end position="65"/>
    </location>
</feature>
<dbReference type="RefSeq" id="WP_207489507.1">
    <property type="nucleotide sequence ID" value="NZ_JADIJS010000003.1"/>
</dbReference>
<evidence type="ECO:0000256" key="1">
    <source>
        <dbReference type="ARBA" id="ARBA00023015"/>
    </source>
</evidence>
<dbReference type="SUPFAM" id="SSF46689">
    <property type="entry name" value="Homeodomain-like"/>
    <property type="match status" value="1"/>
</dbReference>
<dbReference type="PRINTS" id="PR00455">
    <property type="entry name" value="HTHTETR"/>
</dbReference>
<keyword evidence="1" id="KW-0805">Transcription regulation</keyword>
<dbReference type="Gene3D" id="1.10.10.60">
    <property type="entry name" value="Homeodomain-like"/>
    <property type="match status" value="1"/>
</dbReference>
<keyword evidence="3" id="KW-0804">Transcription</keyword>
<keyword evidence="2 4" id="KW-0238">DNA-binding</keyword>
<dbReference type="Gene3D" id="1.10.357.10">
    <property type="entry name" value="Tetracycline Repressor, domain 2"/>
    <property type="match status" value="1"/>
</dbReference>
<dbReference type="EMBL" id="JADIJS010000003">
    <property type="protein sequence ID" value="MBO1041178.1"/>
    <property type="molecule type" value="Genomic_DNA"/>
</dbReference>
<evidence type="ECO:0000313" key="6">
    <source>
        <dbReference type="EMBL" id="MBO1041178.1"/>
    </source>
</evidence>
<reference evidence="6 7" key="1">
    <citation type="submission" date="2020-10" db="EMBL/GenBank/DDBJ databases">
        <title>Genomic characterization of underground lake bacteria from Wind Cave National Park: Insight into the archetypical LuxI/LuxR and identification of LuxR solos.</title>
        <authorList>
            <person name="Wengert P.C."/>
            <person name="Savka M.A."/>
        </authorList>
    </citation>
    <scope>NUCLEOTIDE SEQUENCE [LARGE SCALE GENOMIC DNA]</scope>
    <source>
        <strain evidence="6 7">SD316</strain>
    </source>
</reference>
<keyword evidence="7" id="KW-1185">Reference proteome</keyword>
<proteinExistence type="predicted"/>
<accession>A0ABS3K550</accession>
<dbReference type="Proteomes" id="UP000718278">
    <property type="component" value="Unassembled WGS sequence"/>
</dbReference>
<dbReference type="InterPro" id="IPR001647">
    <property type="entry name" value="HTH_TetR"/>
</dbReference>
<dbReference type="PANTHER" id="PTHR30055">
    <property type="entry name" value="HTH-TYPE TRANSCRIPTIONAL REGULATOR RUTR"/>
    <property type="match status" value="1"/>
</dbReference>
<evidence type="ECO:0000256" key="4">
    <source>
        <dbReference type="PROSITE-ProRule" id="PRU00335"/>
    </source>
</evidence>
<dbReference type="InterPro" id="IPR009057">
    <property type="entry name" value="Homeodomain-like_sf"/>
</dbReference>
<evidence type="ECO:0000256" key="2">
    <source>
        <dbReference type="ARBA" id="ARBA00023125"/>
    </source>
</evidence>
<sequence>MTSRSPAMKRVCEAAVNHFAVNGYDGASLNEIAQMVGIKKASLYSHFDGKDALFLQVLEDAVAVESAFATESLAAAVNIAGPGAAYVEAIADRYQASVHLRYLLRTVYLPPAQLKDAIGIAYEGFLDTLRYGFSQHLQTTSFQSLSDTDRARYGTAYIGIVESLFVELTYAGREPMETRREALWQILLDSLSLRGSEQT</sequence>
<gene>
    <name evidence="6" type="ORF">IPV26_16030</name>
</gene>
<comment type="caution">
    <text evidence="6">The sequence shown here is derived from an EMBL/GenBank/DDBJ whole genome shotgun (WGS) entry which is preliminary data.</text>
</comment>
<dbReference type="Pfam" id="PF00440">
    <property type="entry name" value="TetR_N"/>
    <property type="match status" value="1"/>
</dbReference>
<dbReference type="PANTHER" id="PTHR30055:SF238">
    <property type="entry name" value="MYCOFACTOCIN BIOSYNTHESIS TRANSCRIPTIONAL REGULATOR MFTR-RELATED"/>
    <property type="match status" value="1"/>
</dbReference>
<organism evidence="6 7">
    <name type="scientific">Brucella pituitosa</name>
    <dbReference type="NCBI Taxonomy" id="571256"/>
    <lineage>
        <taxon>Bacteria</taxon>
        <taxon>Pseudomonadati</taxon>
        <taxon>Pseudomonadota</taxon>
        <taxon>Alphaproteobacteria</taxon>
        <taxon>Hyphomicrobiales</taxon>
        <taxon>Brucellaceae</taxon>
        <taxon>Brucella/Ochrobactrum group</taxon>
        <taxon>Brucella</taxon>
    </lineage>
</organism>
<name>A0ABS3K550_9HYPH</name>
<feature type="DNA-binding region" description="H-T-H motif" evidence="4">
    <location>
        <begin position="28"/>
        <end position="47"/>
    </location>
</feature>
<evidence type="ECO:0000313" key="7">
    <source>
        <dbReference type="Proteomes" id="UP000718278"/>
    </source>
</evidence>
<evidence type="ECO:0000256" key="3">
    <source>
        <dbReference type="ARBA" id="ARBA00023163"/>
    </source>
</evidence>
<evidence type="ECO:0000259" key="5">
    <source>
        <dbReference type="PROSITE" id="PS50977"/>
    </source>
</evidence>
<dbReference type="PROSITE" id="PS50977">
    <property type="entry name" value="HTH_TETR_2"/>
    <property type="match status" value="1"/>
</dbReference>
<dbReference type="InterPro" id="IPR050109">
    <property type="entry name" value="HTH-type_TetR-like_transc_reg"/>
</dbReference>
<protein>
    <submittedName>
        <fullName evidence="6">TetR/AcrR family transcriptional regulator</fullName>
    </submittedName>
</protein>